<reference evidence="2" key="1">
    <citation type="journal article" date="2022" name="bioRxiv">
        <title>Sequencing and chromosome-scale assembly of the giantPleurodeles waltlgenome.</title>
        <authorList>
            <person name="Brown T."/>
            <person name="Elewa A."/>
            <person name="Iarovenko S."/>
            <person name="Subramanian E."/>
            <person name="Araus A.J."/>
            <person name="Petzold A."/>
            <person name="Susuki M."/>
            <person name="Suzuki K.-i.T."/>
            <person name="Hayashi T."/>
            <person name="Toyoda A."/>
            <person name="Oliveira C."/>
            <person name="Osipova E."/>
            <person name="Leigh N.D."/>
            <person name="Simon A."/>
            <person name="Yun M.H."/>
        </authorList>
    </citation>
    <scope>NUCLEOTIDE SEQUENCE</scope>
    <source>
        <strain evidence="2">20211129_DDA</strain>
        <tissue evidence="2">Liver</tissue>
    </source>
</reference>
<comment type="caution">
    <text evidence="2">The sequence shown here is derived from an EMBL/GenBank/DDBJ whole genome shotgun (WGS) entry which is preliminary data.</text>
</comment>
<feature type="region of interest" description="Disordered" evidence="1">
    <location>
        <begin position="175"/>
        <end position="204"/>
    </location>
</feature>
<name>A0AAV7UW92_PLEWA</name>
<dbReference type="EMBL" id="JANPWB010000004">
    <property type="protein sequence ID" value="KAJ1191912.1"/>
    <property type="molecule type" value="Genomic_DNA"/>
</dbReference>
<evidence type="ECO:0000313" key="2">
    <source>
        <dbReference type="EMBL" id="KAJ1191912.1"/>
    </source>
</evidence>
<gene>
    <name evidence="2" type="ORF">NDU88_001225</name>
</gene>
<keyword evidence="3" id="KW-1185">Reference proteome</keyword>
<sequence>MAVGGGRNPRGGAASCAAAEDSMGPRYTGGTPPVVPVRPRLYRRGRNPHWSTAGLSAVLPRSSALAVKDRQGQNDHLSPKVYPGRRIFTSKKRLSPKVKVSTEETHIAYPDKGSRRSDSTGRFVPVKKIFKIKTKALILTLAVFSQDRRVTAAVKTADRGGMPLRVFRPLGAFRRNTASSHTGGRRESGDWSTSTATPAEHRPQNYDPHFCWRSSVGGLLLAVTSLWLPSPPGGPTHKVS</sequence>
<accession>A0AAV7UW92</accession>
<feature type="region of interest" description="Disordered" evidence="1">
    <location>
        <begin position="1"/>
        <end position="32"/>
    </location>
</feature>
<dbReference type="AlphaFoldDB" id="A0AAV7UW92"/>
<organism evidence="2 3">
    <name type="scientific">Pleurodeles waltl</name>
    <name type="common">Iberian ribbed newt</name>
    <dbReference type="NCBI Taxonomy" id="8319"/>
    <lineage>
        <taxon>Eukaryota</taxon>
        <taxon>Metazoa</taxon>
        <taxon>Chordata</taxon>
        <taxon>Craniata</taxon>
        <taxon>Vertebrata</taxon>
        <taxon>Euteleostomi</taxon>
        <taxon>Amphibia</taxon>
        <taxon>Batrachia</taxon>
        <taxon>Caudata</taxon>
        <taxon>Salamandroidea</taxon>
        <taxon>Salamandridae</taxon>
        <taxon>Pleurodelinae</taxon>
        <taxon>Pleurodeles</taxon>
    </lineage>
</organism>
<protein>
    <submittedName>
        <fullName evidence="2">Uncharacterized protein</fullName>
    </submittedName>
</protein>
<evidence type="ECO:0000256" key="1">
    <source>
        <dbReference type="SAM" id="MobiDB-lite"/>
    </source>
</evidence>
<proteinExistence type="predicted"/>
<evidence type="ECO:0000313" key="3">
    <source>
        <dbReference type="Proteomes" id="UP001066276"/>
    </source>
</evidence>
<dbReference type="Proteomes" id="UP001066276">
    <property type="component" value="Chromosome 2_2"/>
</dbReference>